<dbReference type="AlphaFoldDB" id="A0A931GC51"/>
<reference evidence="1" key="1">
    <citation type="submission" date="2020-07" db="EMBL/GenBank/DDBJ databases">
        <title>Severe corrosion of carbon steel in oil field produced water can be linked to methanogenic archaea containing a special type of NiFe hydrogenase.</title>
        <authorList>
            <person name="Lahme S."/>
            <person name="Mand J."/>
            <person name="Longwell J."/>
            <person name="Smith R."/>
            <person name="Enning D."/>
        </authorList>
    </citation>
    <scope>NUCLEOTIDE SEQUENCE</scope>
    <source>
        <strain evidence="1">MIC098Bin6</strain>
    </source>
</reference>
<comment type="caution">
    <text evidence="1">The sequence shown here is derived from an EMBL/GenBank/DDBJ whole genome shotgun (WGS) entry which is preliminary data.</text>
</comment>
<gene>
    <name evidence="1" type="ORF">H0S81_08695</name>
</gene>
<protein>
    <submittedName>
        <fullName evidence="1">YdbH domain-containing protein</fullName>
    </submittedName>
</protein>
<dbReference type="InterPro" id="IPR021730">
    <property type="entry name" value="YdbH"/>
</dbReference>
<proteinExistence type="predicted"/>
<dbReference type="Proteomes" id="UP000706172">
    <property type="component" value="Unassembled WGS sequence"/>
</dbReference>
<feature type="non-terminal residue" evidence="1">
    <location>
        <position position="647"/>
    </location>
</feature>
<evidence type="ECO:0000313" key="2">
    <source>
        <dbReference type="Proteomes" id="UP000706172"/>
    </source>
</evidence>
<organism evidence="1 2">
    <name type="scientific">Desulfotignum balticum</name>
    <dbReference type="NCBI Taxonomy" id="115781"/>
    <lineage>
        <taxon>Bacteria</taxon>
        <taxon>Pseudomonadati</taxon>
        <taxon>Thermodesulfobacteriota</taxon>
        <taxon>Desulfobacteria</taxon>
        <taxon>Desulfobacterales</taxon>
        <taxon>Desulfobacteraceae</taxon>
        <taxon>Desulfotignum</taxon>
    </lineage>
</organism>
<sequence>MIPFNGTLAMNQSDQQMVCEAKFYPFGQQVTLKTRVHAVAGLETFHLKARAFDLDPLVDFLTVKKSPWSGITDWSVEKLTHNTWQIELSDMIMTRPDGMKIPHAVARILKEPHQITVLGEMGVSLPDFSDLTASGRAQVMLDASGFGIRDVNLTCETRPMEKLAFQHTDVTGVLEQPFAALSLHIKDHAVDGNMTVSFSQTHIEKQGWQGSSGQGSVQSDILGDWNAGPLTFDLASRLSRIHMHTRDGDVRLNRLDTAGMVSMDMTDGLPGTPRMDLTTELVSGSVTFPDKKMAVQGIWAQIPVTYPHVGKAGRFSMEKLMIDNQPLLTGRGSIHRTKKKAVQFDGTFQMPESDAMTIALNGTAGLDPGIHGHVTVKTNRFKVSPSDFGKFTPQSLFPVEYDLDVLASGFAGWENHHLSTGGDLHIYDGFVSVPDQNLTLEQIQGHLKFNDLVAPASVPGQKMTIARIQAGDFKATDAVVRFTLEKGPFLLLENLRVNWAGGLVSTESFRMPSEDQSVDLTLYCDRIQLNQLLSQMGGFDAQGNGSLNGRIPVKFKNGEISFDNGFLFSTPGQGGRIVIRNPEKLMAGIPMDSPGFNQLDLAGEALKDFEYTWAKLKFTTQGDTLTANMELDGKPGRILPFVYEKDI</sequence>
<accession>A0A931GC51</accession>
<evidence type="ECO:0000313" key="1">
    <source>
        <dbReference type="EMBL" id="MBG0779989.1"/>
    </source>
</evidence>
<dbReference type="Pfam" id="PF11739">
    <property type="entry name" value="YdbH-like"/>
    <property type="match status" value="1"/>
</dbReference>
<dbReference type="EMBL" id="JACCQK010000528">
    <property type="protein sequence ID" value="MBG0779989.1"/>
    <property type="molecule type" value="Genomic_DNA"/>
</dbReference>
<name>A0A931GC51_9BACT</name>